<dbReference type="PANTHER" id="PTHR30105">
    <property type="entry name" value="UNCHARACTERIZED YIBQ-RELATED"/>
    <property type="match status" value="1"/>
</dbReference>
<feature type="transmembrane region" description="Helical" evidence="1">
    <location>
        <begin position="6"/>
        <end position="25"/>
    </location>
</feature>
<dbReference type="Gene3D" id="3.20.20.370">
    <property type="entry name" value="Glycoside hydrolase/deacetylase"/>
    <property type="match status" value="1"/>
</dbReference>
<evidence type="ECO:0000313" key="3">
    <source>
        <dbReference type="Proteomes" id="UP000632828"/>
    </source>
</evidence>
<keyword evidence="1" id="KW-1133">Transmembrane helix</keyword>
<comment type="caution">
    <text evidence="2">The sequence shown here is derived from an EMBL/GenBank/DDBJ whole genome shotgun (WGS) entry which is preliminary data.</text>
</comment>
<keyword evidence="3" id="KW-1185">Reference proteome</keyword>
<reference evidence="2" key="1">
    <citation type="submission" date="2020-09" db="EMBL/GenBank/DDBJ databases">
        <title>Pelobacter alkaliphilus sp. nov., a novel anaerobic arsenate-reducing bacterium from terrestrial mud volcano.</title>
        <authorList>
            <person name="Khomyakova M.A."/>
            <person name="Merkel A.Y."/>
            <person name="Slobodkin A.I."/>
        </authorList>
    </citation>
    <scope>NUCLEOTIDE SEQUENCE</scope>
    <source>
        <strain evidence="2">M08fum</strain>
    </source>
</reference>
<dbReference type="RefSeq" id="WP_191153792.1">
    <property type="nucleotide sequence ID" value="NZ_JACWUN010000002.1"/>
</dbReference>
<organism evidence="2 3">
    <name type="scientific">Pelovirga terrestris</name>
    <dbReference type="NCBI Taxonomy" id="2771352"/>
    <lineage>
        <taxon>Bacteria</taxon>
        <taxon>Pseudomonadati</taxon>
        <taxon>Thermodesulfobacteriota</taxon>
        <taxon>Desulfuromonadia</taxon>
        <taxon>Geobacterales</taxon>
        <taxon>Geobacteraceae</taxon>
        <taxon>Pelovirga</taxon>
    </lineage>
</organism>
<protein>
    <submittedName>
        <fullName evidence="2">Divergent polysaccharide deacetylase family protein</fullName>
    </submittedName>
</protein>
<dbReference type="InterPro" id="IPR011330">
    <property type="entry name" value="Glyco_hydro/deAcase_b/a-brl"/>
</dbReference>
<dbReference type="CDD" id="cd10936">
    <property type="entry name" value="CE4_DAC2"/>
    <property type="match status" value="1"/>
</dbReference>
<dbReference type="AlphaFoldDB" id="A0A8J6QM42"/>
<name>A0A8J6QM42_9BACT</name>
<sequence length="373" mass="42445">MSQPARMLVASVVLVIFVGVCLLVLTSLRDRLLMRADVVVYEEPVREYQPTRQYVYDDVYRLVDLQLISGPQSQGWRRVSAADGVDTREIFGSFPHPGRLSELAQHIEQTRAPARLDIAEPQGVIQLYWEGEPRLTLIFEPPAPVDRAQRSRIAIIIDDLGPSLTTLRQFLDLGLPLTPSILPGSDRAGASAELLRKAGREYLIHVPMEPRSYPQTNPGADALLLQHSEVDIRRWMQHYRDQVPGAVGMNNHMGSRFTEYAEPMQIVLDELKRQDLFFVDSVTISSSVAFAEARRMGLKTAARDIFLDNEENVDYIRRQLRKMVQLAKKQPEVIAIAHPYPETLEALRLEKDWLLSQPIDFVPASRLVKRYNN</sequence>
<dbReference type="InterPro" id="IPR006837">
    <property type="entry name" value="Divergent_DAC"/>
</dbReference>
<dbReference type="GO" id="GO:0005975">
    <property type="term" value="P:carbohydrate metabolic process"/>
    <property type="evidence" value="ECO:0007669"/>
    <property type="project" value="InterPro"/>
</dbReference>
<gene>
    <name evidence="2" type="ORF">ICT70_02435</name>
</gene>
<evidence type="ECO:0000313" key="2">
    <source>
        <dbReference type="EMBL" id="MBD1399518.1"/>
    </source>
</evidence>
<evidence type="ECO:0000256" key="1">
    <source>
        <dbReference type="SAM" id="Phobius"/>
    </source>
</evidence>
<dbReference type="EMBL" id="JACWUN010000002">
    <property type="protein sequence ID" value="MBD1399518.1"/>
    <property type="molecule type" value="Genomic_DNA"/>
</dbReference>
<dbReference type="SUPFAM" id="SSF88713">
    <property type="entry name" value="Glycoside hydrolase/deacetylase"/>
    <property type="match status" value="1"/>
</dbReference>
<dbReference type="Pfam" id="PF04748">
    <property type="entry name" value="Polysacc_deac_2"/>
    <property type="match status" value="1"/>
</dbReference>
<accession>A0A8J6QM42</accession>
<keyword evidence="1" id="KW-0472">Membrane</keyword>
<keyword evidence="1" id="KW-0812">Transmembrane</keyword>
<dbReference type="Proteomes" id="UP000632828">
    <property type="component" value="Unassembled WGS sequence"/>
</dbReference>
<dbReference type="PANTHER" id="PTHR30105:SF2">
    <property type="entry name" value="DIVERGENT POLYSACCHARIDE DEACETYLASE SUPERFAMILY"/>
    <property type="match status" value="1"/>
</dbReference>
<proteinExistence type="predicted"/>